<dbReference type="RefSeq" id="WP_025505171.1">
    <property type="nucleotide sequence ID" value="NZ_CP019291.1"/>
</dbReference>
<organism evidence="2 3">
    <name type="scientific">Vibrio vulnificus</name>
    <dbReference type="NCBI Taxonomy" id="672"/>
    <lineage>
        <taxon>Bacteria</taxon>
        <taxon>Pseudomonadati</taxon>
        <taxon>Pseudomonadota</taxon>
        <taxon>Gammaproteobacteria</taxon>
        <taxon>Vibrionales</taxon>
        <taxon>Vibrionaceae</taxon>
        <taxon>Vibrio</taxon>
    </lineage>
</organism>
<dbReference type="Proteomes" id="UP000263418">
    <property type="component" value="Chromosome 2"/>
</dbReference>
<name>A0AAN1UDY4_VIBVL</name>
<dbReference type="Pfam" id="PF13476">
    <property type="entry name" value="AAA_23"/>
    <property type="match status" value="1"/>
</dbReference>
<dbReference type="Gene3D" id="3.40.50.300">
    <property type="entry name" value="P-loop containing nucleotide triphosphate hydrolases"/>
    <property type="match status" value="1"/>
</dbReference>
<dbReference type="SUPFAM" id="SSF75712">
    <property type="entry name" value="Rad50 coiled-coil Zn hook"/>
    <property type="match status" value="1"/>
</dbReference>
<gene>
    <name evidence="2" type="ORF">FORC53_3394</name>
</gene>
<evidence type="ECO:0000259" key="1">
    <source>
        <dbReference type="Pfam" id="PF13476"/>
    </source>
</evidence>
<accession>A0AAN1UDY4</accession>
<dbReference type="EMBL" id="CP019291">
    <property type="protein sequence ID" value="AXX61733.1"/>
    <property type="molecule type" value="Genomic_DNA"/>
</dbReference>
<dbReference type="AlphaFoldDB" id="A0AAN1UDY4"/>
<evidence type="ECO:0000313" key="2">
    <source>
        <dbReference type="EMBL" id="AXX61733.1"/>
    </source>
</evidence>
<dbReference type="SUPFAM" id="SSF52540">
    <property type="entry name" value="P-loop containing nucleoside triphosphate hydrolases"/>
    <property type="match status" value="1"/>
</dbReference>
<proteinExistence type="predicted"/>
<dbReference type="Gene3D" id="1.10.287.510">
    <property type="entry name" value="Helix hairpin bin"/>
    <property type="match status" value="1"/>
</dbReference>
<protein>
    <recommendedName>
        <fullName evidence="1">Rad50/SbcC-type AAA domain-containing protein</fullName>
    </recommendedName>
</protein>
<reference evidence="2 3" key="1">
    <citation type="submission" date="2017-01" db="EMBL/GenBank/DDBJ databases">
        <title>Complete Genome Sequence of Vibrio vulnificus FORC_053.</title>
        <authorList>
            <consortium name="Food-borne Pathogen Omics Research Center"/>
            <person name="Chung H.Y."/>
            <person name="Na E.J."/>
            <person name="Song J.S."/>
            <person name="Kim H."/>
            <person name="Lee J.-H."/>
            <person name="Ryu S."/>
            <person name="Choi S.H."/>
        </authorList>
    </citation>
    <scope>NUCLEOTIDE SEQUENCE [LARGE SCALE GENOMIC DNA]</scope>
    <source>
        <strain evidence="2 3">FORC_053</strain>
    </source>
</reference>
<sequence>MVKVNYNSLLVFNINKDKSFYTTFNNGVNIVYGRNTSGKSTLIQIINYSMGINDAKDNLSDILKEDVVIRLTLTLSVNATCKEVVFVRKNDSLIVKVEGEPIKRFDGVSGNTSYEYRKYKEFFANLLGFDLHLESKGDVSLAPLEAAFLPFYISQSVGWVYLRESIGNYRFYKNFKEDYLDYCFGISNQSDRAKRYQLEEKRKEYKSEIKFIEEYHKKHPELEISKRISQRFENGAYEFIDDFNNINTSLIELERQHIELVNKKSSLLMRNSVLRKVHSAQNKQRPKLDSCPVCEQSLPSTVEALYKYNQELNDTVHQRSVVDEKLKSVQSTINSVEKKLSEGRRELVGKYKVLQKLKMLNITFDTWMEYESIRRLSEELDLKLNKVQRKLDLVLGELKGIDQSDIERERNIVSRLFLQKFKSNAKALQATIPMSPRYRDVYEINSFPAQGVELHKLIMAYHFSFWELLKDNEKMHRLPFVLDAVFKEDIDEVSRETIFNFLSTKNSRDEQIIFAVADVKDNQPAPTSRTHFIEEVNEIYFSSSANLICIGNAEKQRAFLSEAPTELELDLIEDTLEISEAY</sequence>
<dbReference type="InterPro" id="IPR027417">
    <property type="entry name" value="P-loop_NTPase"/>
</dbReference>
<evidence type="ECO:0000313" key="3">
    <source>
        <dbReference type="Proteomes" id="UP000263418"/>
    </source>
</evidence>
<dbReference type="InterPro" id="IPR038729">
    <property type="entry name" value="Rad50/SbcC_AAA"/>
</dbReference>
<feature type="domain" description="Rad50/SbcC-type AAA" evidence="1">
    <location>
        <begin position="23"/>
        <end position="230"/>
    </location>
</feature>